<feature type="domain" description="GUCT" evidence="2">
    <location>
        <begin position="157"/>
        <end position="220"/>
    </location>
</feature>
<dbReference type="Pfam" id="PF08152">
    <property type="entry name" value="GUCT"/>
    <property type="match status" value="1"/>
</dbReference>
<keyword evidence="1" id="KW-0472">Membrane</keyword>
<dbReference type="EMBL" id="JAMSHJ010000003">
    <property type="protein sequence ID" value="KAI5424158.1"/>
    <property type="molecule type" value="Genomic_DNA"/>
</dbReference>
<feature type="transmembrane region" description="Helical" evidence="1">
    <location>
        <begin position="110"/>
        <end position="128"/>
    </location>
</feature>
<comment type="caution">
    <text evidence="3">The sequence shown here is derived from an EMBL/GenBank/DDBJ whole genome shotgun (WGS) entry which is preliminary data.</text>
</comment>
<name>A0A9D4XPI6_PEA</name>
<dbReference type="Gramene" id="Psat03G0039300-T1">
    <property type="protein sequence ID" value="KAI5424158.1"/>
    <property type="gene ID" value="KIW84_030393"/>
</dbReference>
<dbReference type="SUPFAM" id="SSF54928">
    <property type="entry name" value="RNA-binding domain, RBD"/>
    <property type="match status" value="1"/>
</dbReference>
<evidence type="ECO:0000313" key="3">
    <source>
        <dbReference type="EMBL" id="KAI5424158.1"/>
    </source>
</evidence>
<evidence type="ECO:0000256" key="1">
    <source>
        <dbReference type="SAM" id="Phobius"/>
    </source>
</evidence>
<feature type="transmembrane region" description="Helical" evidence="1">
    <location>
        <begin position="51"/>
        <end position="71"/>
    </location>
</feature>
<dbReference type="GO" id="GO:0003723">
    <property type="term" value="F:RNA binding"/>
    <property type="evidence" value="ECO:0007669"/>
    <property type="project" value="UniProtKB-KW"/>
</dbReference>
<dbReference type="InterPro" id="IPR012562">
    <property type="entry name" value="GUCT"/>
</dbReference>
<evidence type="ECO:0000313" key="4">
    <source>
        <dbReference type="Proteomes" id="UP001058974"/>
    </source>
</evidence>
<keyword evidence="1" id="KW-1133">Transmembrane helix</keyword>
<keyword evidence="4" id="KW-1185">Reference proteome</keyword>
<protein>
    <recommendedName>
        <fullName evidence="2">GUCT domain-containing protein</fullName>
    </recommendedName>
</protein>
<keyword evidence="1" id="KW-0812">Transmembrane</keyword>
<evidence type="ECO:0000259" key="2">
    <source>
        <dbReference type="Pfam" id="PF08152"/>
    </source>
</evidence>
<accession>A0A9D4XPI6</accession>
<proteinExistence type="predicted"/>
<dbReference type="GO" id="GO:0003724">
    <property type="term" value="F:RNA helicase activity"/>
    <property type="evidence" value="ECO:0007669"/>
    <property type="project" value="UniProtKB-EC"/>
</dbReference>
<gene>
    <name evidence="3" type="ORF">KIW84_030393</name>
</gene>
<sequence length="220" mass="24042">MEFHYNKGILPTVNFILPFWSLTSLHIKAHQKLSIVGLVGMYNGRFCPVQLASATCCLLQVYIGLGFKGLYLDHDVWSGLTGFVAILTVAANMTGYLDLVYASHHEHLDILPWHVSTGFAGCCCYLVVKSRLLQELLNNSGLTAVELLAKALAKAVGYTEVKKRSLLTSMENYVTLLLEGGKPMFTPSFAFGTLRRLLPEDKVDGVQGLALTADGQGAVF</sequence>
<reference evidence="3 4" key="1">
    <citation type="journal article" date="2022" name="Nat. Genet.">
        <title>Improved pea reference genome and pan-genome highlight genomic features and evolutionary characteristics.</title>
        <authorList>
            <person name="Yang T."/>
            <person name="Liu R."/>
            <person name="Luo Y."/>
            <person name="Hu S."/>
            <person name="Wang D."/>
            <person name="Wang C."/>
            <person name="Pandey M.K."/>
            <person name="Ge S."/>
            <person name="Xu Q."/>
            <person name="Li N."/>
            <person name="Li G."/>
            <person name="Huang Y."/>
            <person name="Saxena R.K."/>
            <person name="Ji Y."/>
            <person name="Li M."/>
            <person name="Yan X."/>
            <person name="He Y."/>
            <person name="Liu Y."/>
            <person name="Wang X."/>
            <person name="Xiang C."/>
            <person name="Varshney R.K."/>
            <person name="Ding H."/>
            <person name="Gao S."/>
            <person name="Zong X."/>
        </authorList>
    </citation>
    <scope>NUCLEOTIDE SEQUENCE [LARGE SCALE GENOMIC DNA]</scope>
    <source>
        <strain evidence="3 4">cv. Zhongwan 6</strain>
    </source>
</reference>
<organism evidence="3 4">
    <name type="scientific">Pisum sativum</name>
    <name type="common">Garden pea</name>
    <name type="synonym">Lathyrus oleraceus</name>
    <dbReference type="NCBI Taxonomy" id="3888"/>
    <lineage>
        <taxon>Eukaryota</taxon>
        <taxon>Viridiplantae</taxon>
        <taxon>Streptophyta</taxon>
        <taxon>Embryophyta</taxon>
        <taxon>Tracheophyta</taxon>
        <taxon>Spermatophyta</taxon>
        <taxon>Magnoliopsida</taxon>
        <taxon>eudicotyledons</taxon>
        <taxon>Gunneridae</taxon>
        <taxon>Pentapetalae</taxon>
        <taxon>rosids</taxon>
        <taxon>fabids</taxon>
        <taxon>Fabales</taxon>
        <taxon>Fabaceae</taxon>
        <taxon>Papilionoideae</taxon>
        <taxon>50 kb inversion clade</taxon>
        <taxon>NPAAA clade</taxon>
        <taxon>Hologalegina</taxon>
        <taxon>IRL clade</taxon>
        <taxon>Fabeae</taxon>
        <taxon>Lathyrus</taxon>
    </lineage>
</organism>
<dbReference type="Proteomes" id="UP001058974">
    <property type="component" value="Chromosome 3"/>
</dbReference>
<dbReference type="AlphaFoldDB" id="A0A9D4XPI6"/>
<dbReference type="GO" id="GO:0016787">
    <property type="term" value="F:hydrolase activity"/>
    <property type="evidence" value="ECO:0007669"/>
    <property type="project" value="UniProtKB-KW"/>
</dbReference>
<feature type="transmembrane region" description="Helical" evidence="1">
    <location>
        <begin position="83"/>
        <end position="104"/>
    </location>
</feature>
<dbReference type="Gene3D" id="3.30.70.2280">
    <property type="match status" value="1"/>
</dbReference>
<dbReference type="CDD" id="cd12937">
    <property type="entry name" value="GUCT_RH7_like"/>
    <property type="match status" value="1"/>
</dbReference>
<dbReference type="GO" id="GO:0005524">
    <property type="term" value="F:ATP binding"/>
    <property type="evidence" value="ECO:0007669"/>
    <property type="project" value="InterPro"/>
</dbReference>
<dbReference type="InterPro" id="IPR035979">
    <property type="entry name" value="RBD_domain_sf"/>
</dbReference>